<reference evidence="1 2" key="1">
    <citation type="submission" date="2012-04" db="EMBL/GenBank/DDBJ databases">
        <authorList>
            <person name="Genoscope - CEA"/>
        </authorList>
    </citation>
    <scope>NUCLEOTIDE SEQUENCE [LARGE SCALE GENOMIC DNA]</scope>
    <source>
        <strain evidence="1 2">9809</strain>
    </source>
</reference>
<name>I4I7G0_MICAE</name>
<gene>
    <name evidence="1" type="ORF">MICAH_960004</name>
</gene>
<evidence type="ECO:0000313" key="2">
    <source>
        <dbReference type="Proteomes" id="UP000004775"/>
    </source>
</evidence>
<accession>I4I7G0</accession>
<evidence type="ECO:0000313" key="1">
    <source>
        <dbReference type="EMBL" id="CCI30234.1"/>
    </source>
</evidence>
<organism evidence="1 2">
    <name type="scientific">Microcystis aeruginosa PCC 9809</name>
    <dbReference type="NCBI Taxonomy" id="1160285"/>
    <lineage>
        <taxon>Bacteria</taxon>
        <taxon>Bacillati</taxon>
        <taxon>Cyanobacteriota</taxon>
        <taxon>Cyanophyceae</taxon>
        <taxon>Oscillatoriophycideae</taxon>
        <taxon>Chroococcales</taxon>
        <taxon>Microcystaceae</taxon>
        <taxon>Microcystis</taxon>
    </lineage>
</organism>
<dbReference type="HOGENOM" id="CLU_2602076_0_0_3"/>
<dbReference type="Proteomes" id="UP000004775">
    <property type="component" value="Unassembled WGS sequence"/>
</dbReference>
<comment type="caution">
    <text evidence="1">The sequence shown here is derived from an EMBL/GenBank/DDBJ whole genome shotgun (WGS) entry which is preliminary data.</text>
</comment>
<sequence length="79" mass="9402">MLKKFLKNLFRKLGVEVKRYNLNTSQVALMERLLEYHKIELIFDMGANFRIVLQTDKILLILKEAGFRIHIRNVNNTNL</sequence>
<dbReference type="AlphaFoldDB" id="I4I7G0"/>
<proteinExistence type="predicted"/>
<dbReference type="EMBL" id="CAIO01000806">
    <property type="protein sequence ID" value="CCI30234.1"/>
    <property type="molecule type" value="Genomic_DNA"/>
</dbReference>
<protein>
    <submittedName>
        <fullName evidence="1">Uncharacterized protein</fullName>
    </submittedName>
</protein>